<evidence type="ECO:0000313" key="2">
    <source>
        <dbReference type="Proteomes" id="UP001189429"/>
    </source>
</evidence>
<comment type="caution">
    <text evidence="1">The sequence shown here is derived from an EMBL/GenBank/DDBJ whole genome shotgun (WGS) entry which is preliminary data.</text>
</comment>
<sequence>GGAASHRFPVELELLLPRGLRVQLGEVRMAPEEDSVEKLFGYHEVSILLRLVPGSLCAGSCHTTGAAFLAPRKGVAPCAEAGRLPSRVSEGYLRARVRPSRGGHARLRTAAAVHRGDRRGHRWRHHVLLLLRGGPGPVPLLRRGHPR</sequence>
<protein>
    <submittedName>
        <fullName evidence="1">Uncharacterized protein</fullName>
    </submittedName>
</protein>
<accession>A0ABN9PUQ6</accession>
<organism evidence="1 2">
    <name type="scientific">Prorocentrum cordatum</name>
    <dbReference type="NCBI Taxonomy" id="2364126"/>
    <lineage>
        <taxon>Eukaryota</taxon>
        <taxon>Sar</taxon>
        <taxon>Alveolata</taxon>
        <taxon>Dinophyceae</taxon>
        <taxon>Prorocentrales</taxon>
        <taxon>Prorocentraceae</taxon>
        <taxon>Prorocentrum</taxon>
    </lineage>
</organism>
<reference evidence="1" key="1">
    <citation type="submission" date="2023-10" db="EMBL/GenBank/DDBJ databases">
        <authorList>
            <person name="Chen Y."/>
            <person name="Shah S."/>
            <person name="Dougan E. K."/>
            <person name="Thang M."/>
            <person name="Chan C."/>
        </authorList>
    </citation>
    <scope>NUCLEOTIDE SEQUENCE [LARGE SCALE GENOMIC DNA]</scope>
</reference>
<dbReference type="Proteomes" id="UP001189429">
    <property type="component" value="Unassembled WGS sequence"/>
</dbReference>
<feature type="non-terminal residue" evidence="1">
    <location>
        <position position="1"/>
    </location>
</feature>
<proteinExistence type="predicted"/>
<gene>
    <name evidence="1" type="ORF">PCOR1329_LOCUS6166</name>
</gene>
<dbReference type="EMBL" id="CAUYUJ010001650">
    <property type="protein sequence ID" value="CAK0796939.1"/>
    <property type="molecule type" value="Genomic_DNA"/>
</dbReference>
<feature type="non-terminal residue" evidence="1">
    <location>
        <position position="147"/>
    </location>
</feature>
<evidence type="ECO:0000313" key="1">
    <source>
        <dbReference type="EMBL" id="CAK0796939.1"/>
    </source>
</evidence>
<name>A0ABN9PUQ6_9DINO</name>
<keyword evidence="2" id="KW-1185">Reference proteome</keyword>